<name>A0A177AGZ5_9PEZI</name>
<evidence type="ECO:0000256" key="1">
    <source>
        <dbReference type="ARBA" id="ARBA00006787"/>
    </source>
</evidence>
<dbReference type="GeneID" id="36285565"/>
<dbReference type="VEuPathDB" id="FungiDB:GMDG_07687"/>
<gene>
    <name evidence="5" type="ORF">VC83_02484</name>
</gene>
<keyword evidence="2 4" id="KW-0479">Metal-binding</keyword>
<dbReference type="InterPro" id="IPR004294">
    <property type="entry name" value="Carotenoid_Oase"/>
</dbReference>
<feature type="binding site" evidence="4">
    <location>
        <position position="83"/>
    </location>
    <ligand>
        <name>Fe cation</name>
        <dbReference type="ChEBI" id="CHEBI:24875"/>
        <note>catalytic</note>
    </ligand>
</feature>
<dbReference type="OrthoDB" id="407010at2759"/>
<accession>A0A177AGZ5</accession>
<protein>
    <submittedName>
        <fullName evidence="5">Uncharacterized protein</fullName>
    </submittedName>
</protein>
<dbReference type="Pfam" id="PF03055">
    <property type="entry name" value="RPE65"/>
    <property type="match status" value="1"/>
</dbReference>
<sequence>MKSVFTAARGPSPEENNIGVTIAPNVPGINGKSSDGKSRFKTLSAFTDNASYKQFDPETLEPLGVASQGSLHPALAGPLSAAHANYDPVNGDVLNHNLTFGLNSVYRVFKTIGRLKTELVHETNPVQLGALSSRCLPLRALFYCSSQRGRDVPSLQDLVRRRPACATRHTSGLYR</sequence>
<comment type="similarity">
    <text evidence="1">Belongs to the carotenoid oxygenase family.</text>
</comment>
<dbReference type="AlphaFoldDB" id="A0A177AGZ5"/>
<dbReference type="RefSeq" id="XP_024326338.1">
    <property type="nucleotide sequence ID" value="XM_024466145.1"/>
</dbReference>
<proteinExistence type="inferred from homology"/>
<organism evidence="5">
    <name type="scientific">Pseudogymnoascus destructans</name>
    <dbReference type="NCBI Taxonomy" id="655981"/>
    <lineage>
        <taxon>Eukaryota</taxon>
        <taxon>Fungi</taxon>
        <taxon>Dikarya</taxon>
        <taxon>Ascomycota</taxon>
        <taxon>Pezizomycotina</taxon>
        <taxon>Leotiomycetes</taxon>
        <taxon>Thelebolales</taxon>
        <taxon>Thelebolaceae</taxon>
        <taxon>Pseudogymnoascus</taxon>
    </lineage>
</organism>
<reference evidence="5" key="1">
    <citation type="submission" date="2016-03" db="EMBL/GenBank/DDBJ databases">
        <title>Updated assembly of Pseudogymnoascus destructans, the fungus causing white-nose syndrome of bats.</title>
        <authorList>
            <person name="Palmer J.M."/>
            <person name="Drees K.P."/>
            <person name="Foster J.T."/>
            <person name="Lindner D.L."/>
        </authorList>
    </citation>
    <scope>NUCLEOTIDE SEQUENCE [LARGE SCALE GENOMIC DNA]</scope>
    <source>
        <strain evidence="5">20631-21</strain>
    </source>
</reference>
<evidence type="ECO:0000256" key="2">
    <source>
        <dbReference type="ARBA" id="ARBA00022723"/>
    </source>
</evidence>
<dbReference type="GO" id="GO:0046872">
    <property type="term" value="F:metal ion binding"/>
    <property type="evidence" value="ECO:0007669"/>
    <property type="project" value="UniProtKB-KW"/>
</dbReference>
<dbReference type="EMBL" id="KV441390">
    <property type="protein sequence ID" value="OAF61060.1"/>
    <property type="molecule type" value="Genomic_DNA"/>
</dbReference>
<dbReference type="Proteomes" id="UP000077154">
    <property type="component" value="Unassembled WGS sequence"/>
</dbReference>
<comment type="cofactor">
    <cofactor evidence="4">
        <name>Fe(2+)</name>
        <dbReference type="ChEBI" id="CHEBI:29033"/>
    </cofactor>
    <text evidence="4">Binds 1 Fe(2+) ion per subunit.</text>
</comment>
<evidence type="ECO:0000313" key="5">
    <source>
        <dbReference type="EMBL" id="OAF61060.1"/>
    </source>
</evidence>
<evidence type="ECO:0000256" key="3">
    <source>
        <dbReference type="ARBA" id="ARBA00023004"/>
    </source>
</evidence>
<keyword evidence="3 4" id="KW-0408">Iron</keyword>
<dbReference type="GO" id="GO:0016702">
    <property type="term" value="F:oxidoreductase activity, acting on single donors with incorporation of molecular oxygen, incorporation of two atoms of oxygen"/>
    <property type="evidence" value="ECO:0007669"/>
    <property type="project" value="InterPro"/>
</dbReference>
<dbReference type="eggNOG" id="KOG1285">
    <property type="taxonomic scope" value="Eukaryota"/>
</dbReference>
<evidence type="ECO:0000256" key="4">
    <source>
        <dbReference type="PIRSR" id="PIRSR604294-1"/>
    </source>
</evidence>